<dbReference type="EMBL" id="CP011509">
    <property type="protein sequence ID" value="AKJ03492.1"/>
    <property type="molecule type" value="Genomic_DNA"/>
</dbReference>
<accession>A0AAC8TEZ9</accession>
<feature type="compositionally biased region" description="Basic and acidic residues" evidence="1">
    <location>
        <begin position="27"/>
        <end position="39"/>
    </location>
</feature>
<gene>
    <name evidence="2" type="ORF">AA314_05118</name>
</gene>
<dbReference type="AlphaFoldDB" id="A0AAC8TEZ9"/>
<sequence length="59" mass="6067">MLLGRGLDVADGTCSPPGHPATSQRAPLHEPEPGGEKPRCSAPQGARTLQQEGGVPPQK</sequence>
<dbReference type="Proteomes" id="UP000035579">
    <property type="component" value="Chromosome"/>
</dbReference>
<reference evidence="2 3" key="1">
    <citation type="submission" date="2015-05" db="EMBL/GenBank/DDBJ databases">
        <title>Genome assembly of Archangium gephyra DSM 2261.</title>
        <authorList>
            <person name="Sharma G."/>
            <person name="Subramanian S."/>
        </authorList>
    </citation>
    <scope>NUCLEOTIDE SEQUENCE [LARGE SCALE GENOMIC DNA]</scope>
    <source>
        <strain evidence="2 3">DSM 2261</strain>
    </source>
</reference>
<evidence type="ECO:0000313" key="2">
    <source>
        <dbReference type="EMBL" id="AKJ03492.1"/>
    </source>
</evidence>
<protein>
    <submittedName>
        <fullName evidence="2">Uncharacterized protein</fullName>
    </submittedName>
</protein>
<feature type="region of interest" description="Disordered" evidence="1">
    <location>
        <begin position="1"/>
        <end position="59"/>
    </location>
</feature>
<dbReference type="KEGG" id="age:AA314_05118"/>
<name>A0AAC8TEZ9_9BACT</name>
<proteinExistence type="predicted"/>
<evidence type="ECO:0000313" key="3">
    <source>
        <dbReference type="Proteomes" id="UP000035579"/>
    </source>
</evidence>
<organism evidence="2 3">
    <name type="scientific">Archangium gephyra</name>
    <dbReference type="NCBI Taxonomy" id="48"/>
    <lineage>
        <taxon>Bacteria</taxon>
        <taxon>Pseudomonadati</taxon>
        <taxon>Myxococcota</taxon>
        <taxon>Myxococcia</taxon>
        <taxon>Myxococcales</taxon>
        <taxon>Cystobacterineae</taxon>
        <taxon>Archangiaceae</taxon>
        <taxon>Archangium</taxon>
    </lineage>
</organism>
<evidence type="ECO:0000256" key="1">
    <source>
        <dbReference type="SAM" id="MobiDB-lite"/>
    </source>
</evidence>